<organism evidence="1 2">
    <name type="scientific">Mycobacterium lentiflavum</name>
    <dbReference type="NCBI Taxonomy" id="141349"/>
    <lineage>
        <taxon>Bacteria</taxon>
        <taxon>Bacillati</taxon>
        <taxon>Actinomycetota</taxon>
        <taxon>Actinomycetes</taxon>
        <taxon>Mycobacteriales</taxon>
        <taxon>Mycobacteriaceae</taxon>
        <taxon>Mycobacterium</taxon>
        <taxon>Mycobacterium simiae complex</taxon>
    </lineage>
</organism>
<dbReference type="Proteomes" id="UP001055171">
    <property type="component" value="Chromosome"/>
</dbReference>
<proteinExistence type="predicted"/>
<evidence type="ECO:0000313" key="2">
    <source>
        <dbReference type="Proteomes" id="UP001055171"/>
    </source>
</evidence>
<protein>
    <submittedName>
        <fullName evidence="1">Uncharacterized protein</fullName>
    </submittedName>
</protein>
<evidence type="ECO:0000313" key="1">
    <source>
        <dbReference type="EMBL" id="ULP40301.1"/>
    </source>
</evidence>
<name>A0ABY3UT38_MYCLN</name>
<keyword evidence="2" id="KW-1185">Reference proteome</keyword>
<accession>A0ABY3UT38</accession>
<reference evidence="1" key="1">
    <citation type="submission" date="2022-08" db="EMBL/GenBank/DDBJ databases">
        <title>Complete genome sequence of 14 non-tuberculosis mycobacteria type-strains.</title>
        <authorList>
            <person name="Igarashi Y."/>
            <person name="Osugi A."/>
            <person name="Mitarai S."/>
        </authorList>
    </citation>
    <scope>NUCLEOTIDE SEQUENCE</scope>
    <source>
        <strain evidence="1">ATCC 51985</strain>
    </source>
</reference>
<gene>
    <name evidence="1" type="ORF">MJO58_14820</name>
</gene>
<dbReference type="RefSeq" id="WP_239719866.1">
    <property type="nucleotide sequence ID" value="NZ_CP092423.2"/>
</dbReference>
<sequence>MQPVSRPSASSRHHVGAEVGFRYGGTATLVMGLHTFPGNGRFPTTVSTPSAPCRATTTGVAGMPLNRDAETIV</sequence>
<dbReference type="EMBL" id="CP092423">
    <property type="protein sequence ID" value="ULP40301.1"/>
    <property type="molecule type" value="Genomic_DNA"/>
</dbReference>